<evidence type="ECO:0000256" key="1">
    <source>
        <dbReference type="SAM" id="Coils"/>
    </source>
</evidence>
<name>A0A504YTM2_FASGI</name>
<comment type="caution">
    <text evidence="3">The sequence shown here is derived from an EMBL/GenBank/DDBJ whole genome shotgun (WGS) entry which is preliminary data.</text>
</comment>
<keyword evidence="1" id="KW-0175">Coiled coil</keyword>
<dbReference type="EMBL" id="SUNJ01005016">
    <property type="protein sequence ID" value="TPP63975.1"/>
    <property type="molecule type" value="Genomic_DNA"/>
</dbReference>
<dbReference type="STRING" id="46835.A0A504YTM2"/>
<keyword evidence="4" id="KW-1185">Reference proteome</keyword>
<dbReference type="PANTHER" id="PTHR18863:SF6">
    <property type="entry name" value="COILED-COIL DOMAIN-CONTAINING PROTEIN 170"/>
    <property type="match status" value="1"/>
</dbReference>
<feature type="region of interest" description="Disordered" evidence="2">
    <location>
        <begin position="338"/>
        <end position="357"/>
    </location>
</feature>
<dbReference type="AlphaFoldDB" id="A0A504YTM2"/>
<reference evidence="3 4" key="1">
    <citation type="submission" date="2019-04" db="EMBL/GenBank/DDBJ databases">
        <title>Annotation for the trematode Fasciola gigantica.</title>
        <authorList>
            <person name="Choi Y.-J."/>
        </authorList>
    </citation>
    <scope>NUCLEOTIDE SEQUENCE [LARGE SCALE GENOMIC DNA]</scope>
    <source>
        <strain evidence="3">Uganda_cow_1</strain>
    </source>
</reference>
<feature type="coiled-coil region" evidence="1">
    <location>
        <begin position="264"/>
        <end position="326"/>
    </location>
</feature>
<dbReference type="PANTHER" id="PTHR18863">
    <property type="entry name" value="TSEC-2-RELATED"/>
    <property type="match status" value="1"/>
</dbReference>
<evidence type="ECO:0000313" key="3">
    <source>
        <dbReference type="EMBL" id="TPP63975.1"/>
    </source>
</evidence>
<dbReference type="Proteomes" id="UP000316759">
    <property type="component" value="Unassembled WGS sequence"/>
</dbReference>
<protein>
    <submittedName>
        <fullName evidence="3">Uncharacterized protein</fullName>
    </submittedName>
</protein>
<dbReference type="OrthoDB" id="6271359at2759"/>
<evidence type="ECO:0000256" key="2">
    <source>
        <dbReference type="SAM" id="MobiDB-lite"/>
    </source>
</evidence>
<accession>A0A504YTM2</accession>
<gene>
    <name evidence="3" type="ORF">FGIG_11420</name>
</gene>
<organism evidence="3 4">
    <name type="scientific">Fasciola gigantica</name>
    <name type="common">Giant liver fluke</name>
    <dbReference type="NCBI Taxonomy" id="46835"/>
    <lineage>
        <taxon>Eukaryota</taxon>
        <taxon>Metazoa</taxon>
        <taxon>Spiralia</taxon>
        <taxon>Lophotrochozoa</taxon>
        <taxon>Platyhelminthes</taxon>
        <taxon>Trematoda</taxon>
        <taxon>Digenea</taxon>
        <taxon>Plagiorchiida</taxon>
        <taxon>Echinostomata</taxon>
        <taxon>Echinostomatoidea</taxon>
        <taxon>Fasciolidae</taxon>
        <taxon>Fasciola</taxon>
    </lineage>
</organism>
<dbReference type="InterPro" id="IPR039139">
    <property type="entry name" value="CCDC170-like"/>
</dbReference>
<sequence>MPQSIKLNMEKLEINETTSSSPGQLPRYELEEQLRFYKTELDKKDELIREMTKLTAYVHDNETQRYITGNSGSSEKLDQIRSRVEKLQLTIAENKDIIQEKNCMINELRAENEAIKVDCLTHIQRIEELEHLLEENSRHLRQIKTAEEQYDTALRTLQNDVKAKNEKILQLQSQIRQTISEQKFEEDSKQLQTTTDSLRKSIEDFAALLDCESTPEQCILKLADLLRTHSVYKTQALQKADEVESFQFEQRAARETVLRLSGELNKEQQECQSARAHVQSLQAELQKLQCKNEQTETQNSLLQDRIKQLTEALQAAHRETEAVTKQFSLLAETESKIKPRPTLGNNIGSEKSSSTSSIAEDYSATFKNFL</sequence>
<evidence type="ECO:0000313" key="4">
    <source>
        <dbReference type="Proteomes" id="UP000316759"/>
    </source>
</evidence>
<proteinExistence type="predicted"/>
<feature type="coiled-coil region" evidence="1">
    <location>
        <begin position="91"/>
        <end position="181"/>
    </location>
</feature>